<evidence type="ECO:0000259" key="19">
    <source>
        <dbReference type="Pfam" id="PF08263"/>
    </source>
</evidence>
<dbReference type="InterPro" id="IPR001611">
    <property type="entry name" value="Leu-rich_rpt"/>
</dbReference>
<evidence type="ECO:0000313" key="21">
    <source>
        <dbReference type="Proteomes" id="UP000813462"/>
    </source>
</evidence>
<comment type="similarity">
    <text evidence="2">Belongs to the RLP family.</text>
</comment>
<dbReference type="Pfam" id="PF00560">
    <property type="entry name" value="LRR_1"/>
    <property type="match status" value="4"/>
</dbReference>
<dbReference type="Pfam" id="PF13855">
    <property type="entry name" value="LRR_8"/>
    <property type="match status" value="2"/>
</dbReference>
<evidence type="ECO:0000256" key="6">
    <source>
        <dbReference type="ARBA" id="ARBA00022614"/>
    </source>
</evidence>
<dbReference type="PANTHER" id="PTHR48052">
    <property type="entry name" value="UNNAMED PRODUCT"/>
    <property type="match status" value="1"/>
</dbReference>
<keyword evidence="16" id="KW-0675">Receptor</keyword>
<keyword evidence="17" id="KW-0325">Glycoprotein</keyword>
<evidence type="ECO:0000256" key="4">
    <source>
        <dbReference type="ARBA" id="ARBA00022475"/>
    </source>
</evidence>
<keyword evidence="14" id="KW-1133">Transmembrane helix</keyword>
<keyword evidence="10" id="KW-0677">Repeat</keyword>
<keyword evidence="7" id="KW-0808">Transferase</keyword>
<reference evidence="20" key="1">
    <citation type="journal article" date="2021" name="Front. Plant Sci.">
        <title>Chromosome-Scale Genome Assembly for Chinese Sour Jujube and Insights Into Its Genome Evolution and Domestication Signature.</title>
        <authorList>
            <person name="Shen L.-Y."/>
            <person name="Luo H."/>
            <person name="Wang X.-L."/>
            <person name="Wang X.-M."/>
            <person name="Qiu X.-J."/>
            <person name="Liu H."/>
            <person name="Zhou S.-S."/>
            <person name="Jia K.-H."/>
            <person name="Nie S."/>
            <person name="Bao Y.-T."/>
            <person name="Zhang R.-G."/>
            <person name="Yun Q.-Z."/>
            <person name="Chai Y.-H."/>
            <person name="Lu J.-Y."/>
            <person name="Li Y."/>
            <person name="Zhao S.-W."/>
            <person name="Mao J.-F."/>
            <person name="Jia S.-G."/>
            <person name="Mao Y.-M."/>
        </authorList>
    </citation>
    <scope>NUCLEOTIDE SEQUENCE</scope>
    <source>
        <strain evidence="20">AT0</strain>
        <tissue evidence="20">Leaf</tissue>
    </source>
</reference>
<dbReference type="EMBL" id="JAEACU010000001">
    <property type="protein sequence ID" value="KAH7546317.1"/>
    <property type="molecule type" value="Genomic_DNA"/>
</dbReference>
<comment type="caution">
    <text evidence="20">The sequence shown here is derived from an EMBL/GenBank/DDBJ whole genome shotgun (WGS) entry which is preliminary data.</text>
</comment>
<dbReference type="SMART" id="SM00365">
    <property type="entry name" value="LRR_SD22"/>
    <property type="match status" value="7"/>
</dbReference>
<proteinExistence type="inferred from homology"/>
<keyword evidence="6" id="KW-0433">Leucine-rich repeat</keyword>
<evidence type="ECO:0000256" key="14">
    <source>
        <dbReference type="ARBA" id="ARBA00022989"/>
    </source>
</evidence>
<feature type="domain" description="Leucine-rich repeat-containing N-terminal plant-type" evidence="19">
    <location>
        <begin position="41"/>
        <end position="80"/>
    </location>
</feature>
<evidence type="ECO:0000256" key="1">
    <source>
        <dbReference type="ARBA" id="ARBA00004251"/>
    </source>
</evidence>
<evidence type="ECO:0000256" key="11">
    <source>
        <dbReference type="ARBA" id="ARBA00022741"/>
    </source>
</evidence>
<evidence type="ECO:0000256" key="16">
    <source>
        <dbReference type="ARBA" id="ARBA00023170"/>
    </source>
</evidence>
<evidence type="ECO:0000256" key="10">
    <source>
        <dbReference type="ARBA" id="ARBA00022737"/>
    </source>
</evidence>
<evidence type="ECO:0000313" key="20">
    <source>
        <dbReference type="EMBL" id="KAH7546317.1"/>
    </source>
</evidence>
<evidence type="ECO:0000256" key="3">
    <source>
        <dbReference type="ARBA" id="ARBA00012513"/>
    </source>
</evidence>
<evidence type="ECO:0000256" key="17">
    <source>
        <dbReference type="ARBA" id="ARBA00023180"/>
    </source>
</evidence>
<dbReference type="InterPro" id="IPR013210">
    <property type="entry name" value="LRR_N_plant-typ"/>
</dbReference>
<evidence type="ECO:0000256" key="2">
    <source>
        <dbReference type="ARBA" id="ARBA00009592"/>
    </source>
</evidence>
<feature type="domain" description="Exostosin GT47" evidence="18">
    <location>
        <begin position="711"/>
        <end position="992"/>
    </location>
</feature>
<dbReference type="PANTHER" id="PTHR48052:SF38">
    <property type="entry name" value="PROTEIN KINASE DOMAIN-CONTAINING PROTEIN"/>
    <property type="match status" value="1"/>
</dbReference>
<dbReference type="SMART" id="SM00369">
    <property type="entry name" value="LRR_TYP"/>
    <property type="match status" value="8"/>
</dbReference>
<name>A0A978W2Y3_ZIZJJ</name>
<dbReference type="InterPro" id="IPR003591">
    <property type="entry name" value="Leu-rich_rpt_typical-subtyp"/>
</dbReference>
<dbReference type="GO" id="GO:0005886">
    <property type="term" value="C:plasma membrane"/>
    <property type="evidence" value="ECO:0007669"/>
    <property type="project" value="UniProtKB-SubCell"/>
</dbReference>
<dbReference type="FunFam" id="3.80.10.10:FF:000288">
    <property type="entry name" value="LRR receptor-like serine/threonine-protein kinase EFR"/>
    <property type="match status" value="1"/>
</dbReference>
<keyword evidence="13" id="KW-0067">ATP-binding</keyword>
<dbReference type="InterPro" id="IPR040911">
    <property type="entry name" value="Exostosin_GT47"/>
</dbReference>
<comment type="subcellular location">
    <subcellularLocation>
        <location evidence="1">Cell membrane</location>
        <topology evidence="1">Single-pass type I membrane protein</topology>
    </subcellularLocation>
</comment>
<keyword evidence="5" id="KW-0723">Serine/threonine-protein kinase</keyword>
<dbReference type="InterPro" id="IPR011009">
    <property type="entry name" value="Kinase-like_dom_sf"/>
</dbReference>
<evidence type="ECO:0000256" key="7">
    <source>
        <dbReference type="ARBA" id="ARBA00022679"/>
    </source>
</evidence>
<dbReference type="Pfam" id="PF08263">
    <property type="entry name" value="LRRNT_2"/>
    <property type="match status" value="1"/>
</dbReference>
<dbReference type="Gene3D" id="1.10.510.10">
    <property type="entry name" value="Transferase(Phosphotransferase) domain 1"/>
    <property type="match status" value="1"/>
</dbReference>
<keyword evidence="4" id="KW-1003">Cell membrane</keyword>
<dbReference type="AlphaFoldDB" id="A0A978W2Y3"/>
<evidence type="ECO:0000256" key="5">
    <source>
        <dbReference type="ARBA" id="ARBA00022527"/>
    </source>
</evidence>
<dbReference type="InterPro" id="IPR032675">
    <property type="entry name" value="LRR_dom_sf"/>
</dbReference>
<evidence type="ECO:0000256" key="9">
    <source>
        <dbReference type="ARBA" id="ARBA00022729"/>
    </source>
</evidence>
<dbReference type="SUPFAM" id="SSF56112">
    <property type="entry name" value="Protein kinase-like (PK-like)"/>
    <property type="match status" value="1"/>
</dbReference>
<protein>
    <recommendedName>
        <fullName evidence="3">non-specific serine/threonine protein kinase</fullName>
        <ecNumber evidence="3">2.7.11.1</ecNumber>
    </recommendedName>
</protein>
<keyword evidence="11" id="KW-0547">Nucleotide-binding</keyword>
<keyword evidence="8" id="KW-0812">Transmembrane</keyword>
<evidence type="ECO:0000256" key="13">
    <source>
        <dbReference type="ARBA" id="ARBA00022840"/>
    </source>
</evidence>
<dbReference type="Pfam" id="PF03016">
    <property type="entry name" value="Exostosin_GT47"/>
    <property type="match status" value="1"/>
</dbReference>
<dbReference type="SUPFAM" id="SSF52058">
    <property type="entry name" value="L domain-like"/>
    <property type="match status" value="2"/>
</dbReference>
<dbReference type="GO" id="GO:0005524">
    <property type="term" value="F:ATP binding"/>
    <property type="evidence" value="ECO:0007669"/>
    <property type="project" value="UniProtKB-KW"/>
</dbReference>
<dbReference type="Proteomes" id="UP000813462">
    <property type="component" value="Unassembled WGS sequence"/>
</dbReference>
<sequence>MGYHYYYSNPMLGLTILFLLAFSMFLFVGVDSATLSDIAIDREALISFKSQLNFELPNNPLSTWDNSSSSPCNWTGVLCSNDSGSGERVTALDLSGLRLSGSITPHIGNLSFLNSLQLQSNRLRGTLPNEICNLSRLKVLNLSSNSIEASNDFSGEIPYDIAVKLPNLLILNNCFNKFTGRIPGSLHNLTRIEVIRMAHNLLEGTVPPGLGNLPFLKMYNIGFNKIVSTGEDGLSFISSLTNSTQLNFLAIDGNQLEGVIPESIGNLSMELAKIYMGGNRIYGKIPTSIGNLKNLTLLNLTSNSISGEIPNEIGQLKELQMLGLAKNNLSGGIPNSLGNLRKLNNLDLSGNSLLGFIPSSFGNFQNLLSLDLSNNKLNGSIPKESFNLQTLSTILNLSNNFLSGPLPQDIQLEKVVTIDLSNNLLSGPIPSSIINCKSLERLFMAKNRLSGPIPNTISEVKGLEMLDLSSNQLSGSIPEDLEDLQALRYLNLSFNQLEGEVPEGGVFRNISSVHLEGNKKLCSNLKCENKYGLGEKPSTAGDTYSFGIMLLELFTGKCPIDECFSGDVNLPKWVQSAFPENFMQKFKLNIAWPQSLKLGCLALEILLMVELPLGMLFKNSKMRNTTFSKTEMGRKCNGEICDECCTWMDEGPEKSSVERIEEDLARARASIREAVGSKNYTCYNKEEESFIPRGSVYRNAYAFHQSHIEMEKKLKVWIYREGWKPMVHDGPLNDIYGIEGQFIDEMESRKSDFIARHPDEAHLFLIPISVVRVVELLYKPLGTYSRDPLQRVVLDYVRFVADKYPYWNRSRGADHFLLSCHDWAPDISLADANLFKNFIRVLCNANTSEGFKPKRDVSIPEINIPRKKLGPPLLSRPPNRRPIFAFFAGGAHGDIRNMLLEHWKDRDSDVQVHEYLDKKENYFNLMGRSKFCLCPSGFEVASPRVVTAIYVGCVPVIISDNYTLPFSDVLNWKKFSIQIPSQEIPEIKNILKRGSYNKYLRMQKRVVQVQKHFVINRPAKPFDMIHMVLHSVWLRRLNFRLPS</sequence>
<evidence type="ECO:0000256" key="12">
    <source>
        <dbReference type="ARBA" id="ARBA00022777"/>
    </source>
</evidence>
<dbReference type="PROSITE" id="PS51450">
    <property type="entry name" value="LRR"/>
    <property type="match status" value="2"/>
</dbReference>
<evidence type="ECO:0000256" key="15">
    <source>
        <dbReference type="ARBA" id="ARBA00023136"/>
    </source>
</evidence>
<evidence type="ECO:0000259" key="18">
    <source>
        <dbReference type="Pfam" id="PF03016"/>
    </source>
</evidence>
<dbReference type="Gene3D" id="3.80.10.10">
    <property type="entry name" value="Ribonuclease Inhibitor"/>
    <property type="match status" value="3"/>
</dbReference>
<dbReference type="GO" id="GO:0004674">
    <property type="term" value="F:protein serine/threonine kinase activity"/>
    <property type="evidence" value="ECO:0007669"/>
    <property type="project" value="UniProtKB-KW"/>
</dbReference>
<dbReference type="EC" id="2.7.11.1" evidence="3"/>
<keyword evidence="12" id="KW-0418">Kinase</keyword>
<dbReference type="PRINTS" id="PR00019">
    <property type="entry name" value="LEURICHRPT"/>
</dbReference>
<accession>A0A978W2Y3</accession>
<evidence type="ECO:0000256" key="8">
    <source>
        <dbReference type="ARBA" id="ARBA00022692"/>
    </source>
</evidence>
<gene>
    <name evidence="20" type="ORF">FEM48_Zijuj01G0187500</name>
</gene>
<dbReference type="FunFam" id="3.80.10.10:FF:000275">
    <property type="entry name" value="Leucine-rich repeat receptor-like protein kinase"/>
    <property type="match status" value="1"/>
</dbReference>
<keyword evidence="15" id="KW-0472">Membrane</keyword>
<keyword evidence="9" id="KW-0732">Signal</keyword>
<organism evidence="20 21">
    <name type="scientific">Ziziphus jujuba var. spinosa</name>
    <dbReference type="NCBI Taxonomy" id="714518"/>
    <lineage>
        <taxon>Eukaryota</taxon>
        <taxon>Viridiplantae</taxon>
        <taxon>Streptophyta</taxon>
        <taxon>Embryophyta</taxon>
        <taxon>Tracheophyta</taxon>
        <taxon>Spermatophyta</taxon>
        <taxon>Magnoliopsida</taxon>
        <taxon>eudicotyledons</taxon>
        <taxon>Gunneridae</taxon>
        <taxon>Pentapetalae</taxon>
        <taxon>rosids</taxon>
        <taxon>fabids</taxon>
        <taxon>Rosales</taxon>
        <taxon>Rhamnaceae</taxon>
        <taxon>Paliureae</taxon>
        <taxon>Ziziphus</taxon>
    </lineage>
</organism>